<proteinExistence type="inferred from homology"/>
<dbReference type="SUPFAM" id="SSF47364">
    <property type="entry name" value="Domain of the SRP/SRP receptor G-proteins"/>
    <property type="match status" value="1"/>
</dbReference>
<dbReference type="Gene3D" id="1.20.120.140">
    <property type="entry name" value="Signal recognition particle SRP54, nucleotide-binding domain"/>
    <property type="match status" value="1"/>
</dbReference>
<evidence type="ECO:0000256" key="9">
    <source>
        <dbReference type="ARBA" id="ARBA00023134"/>
    </source>
</evidence>
<dbReference type="FunFam" id="3.40.50.300:FF:000022">
    <property type="entry name" value="Signal recognition particle 54 kDa subunit"/>
    <property type="match status" value="1"/>
</dbReference>
<dbReference type="GO" id="GO:0006616">
    <property type="term" value="P:SRP-dependent cotranslational protein targeting to membrane, translocation"/>
    <property type="evidence" value="ECO:0007669"/>
    <property type="project" value="TreeGrafter"/>
</dbReference>
<dbReference type="PROSITE" id="PS00300">
    <property type="entry name" value="SRP54"/>
    <property type="match status" value="1"/>
</dbReference>
<dbReference type="InterPro" id="IPR004125">
    <property type="entry name" value="Signal_recog_particle_SRP54_M"/>
</dbReference>
<dbReference type="InterPro" id="IPR022941">
    <property type="entry name" value="SRP54"/>
</dbReference>
<evidence type="ECO:0000256" key="6">
    <source>
        <dbReference type="ARBA" id="ARBA00022801"/>
    </source>
</evidence>
<comment type="function">
    <text evidence="13">Component of the signal recognition particle (SRP) complex, a ribonucleoprotein complex that mediates the cotranslational targeting of secretory and membrane proteins to the endoplasmic reticulum (ER).</text>
</comment>
<dbReference type="GO" id="GO:0003924">
    <property type="term" value="F:GTPase activity"/>
    <property type="evidence" value="ECO:0007669"/>
    <property type="project" value="UniProtKB-UniRule"/>
</dbReference>
<evidence type="ECO:0000259" key="14">
    <source>
        <dbReference type="PROSITE" id="PS00300"/>
    </source>
</evidence>
<dbReference type="InterPro" id="IPR027417">
    <property type="entry name" value="P-loop_NTPase"/>
</dbReference>
<comment type="domain">
    <text evidence="13">The NG domain, also named G domain, is a special guanosine triphosphatase (GTPase) domain, which binds GTP and forms a guanosine 5'-triphosphate (GTP)-dependent complex with a homologous NG domain in the SRP receptor subunit SRPRA. The two NG domains undergo cooperative rearrangements upon their assembly, which culminate in the reciprocal activation of the GTPase activity of one another. SRP receptor compaction upon binding with cargo-loaded SRP and GTPase rearrangement drive SRP-mediated cotranslational protein translocation into the ER.</text>
</comment>
<evidence type="ECO:0000256" key="12">
    <source>
        <dbReference type="ARBA" id="ARBA00048157"/>
    </source>
</evidence>
<reference evidence="15 16" key="1">
    <citation type="journal article" date="2013" name="Genome Biol.">
        <title>Genome of Acanthamoeba castellanii highlights extensive lateral gene transfer and early evolution of tyrosine kinase signaling.</title>
        <authorList>
            <person name="Clarke M."/>
            <person name="Lohan A.J."/>
            <person name="Liu B."/>
            <person name="Lagkouvardos I."/>
            <person name="Roy S."/>
            <person name="Zafar N."/>
            <person name="Bertelli C."/>
            <person name="Schilde C."/>
            <person name="Kianianmomeni A."/>
            <person name="Burglin T.R."/>
            <person name="Frech C."/>
            <person name="Turcotte B."/>
            <person name="Kopec K.O."/>
            <person name="Synnott J.M."/>
            <person name="Choo C."/>
            <person name="Paponov I."/>
            <person name="Finkler A."/>
            <person name="Soon Heng Tan C."/>
            <person name="Hutchins A.P."/>
            <person name="Weinmeier T."/>
            <person name="Rattei T."/>
            <person name="Chu J.S."/>
            <person name="Gimenez G."/>
            <person name="Irimia M."/>
            <person name="Rigden D.J."/>
            <person name="Fitzpatrick D.A."/>
            <person name="Lorenzo-Morales J."/>
            <person name="Bateman A."/>
            <person name="Chiu C.H."/>
            <person name="Tang P."/>
            <person name="Hegemann P."/>
            <person name="Fromm H."/>
            <person name="Raoult D."/>
            <person name="Greub G."/>
            <person name="Miranda-Saavedra D."/>
            <person name="Chen N."/>
            <person name="Nash P."/>
            <person name="Ginger M.L."/>
            <person name="Horn M."/>
            <person name="Schaap P."/>
            <person name="Caler L."/>
            <person name="Loftus B."/>
        </authorList>
    </citation>
    <scope>NUCLEOTIDE SEQUENCE [LARGE SCALE GENOMIC DNA]</scope>
    <source>
        <strain evidence="15 16">Neff</strain>
    </source>
</reference>
<protein>
    <recommendedName>
        <fullName evidence="13">Signal recognition particle 54 kDa protein</fullName>
    </recommendedName>
</protein>
<dbReference type="SMART" id="SM00963">
    <property type="entry name" value="SRP54_N"/>
    <property type="match status" value="1"/>
</dbReference>
<gene>
    <name evidence="15" type="ORF">ACA1_288320</name>
</gene>
<dbReference type="KEGG" id="acan:ACA1_288320"/>
<keyword evidence="7" id="KW-0256">Endoplasmic reticulum</keyword>
<keyword evidence="5 13" id="KW-0547">Nucleotide-binding</keyword>
<keyword evidence="6" id="KW-0378">Hydrolase</keyword>
<accession>L8HL75</accession>
<dbReference type="EMBL" id="KB007805">
    <property type="protein sequence ID" value="ELR25111.1"/>
    <property type="molecule type" value="Genomic_DNA"/>
</dbReference>
<evidence type="ECO:0000256" key="5">
    <source>
        <dbReference type="ARBA" id="ARBA00022741"/>
    </source>
</evidence>
<dbReference type="Pfam" id="PF00448">
    <property type="entry name" value="SRP54"/>
    <property type="match status" value="1"/>
</dbReference>
<dbReference type="PANTHER" id="PTHR11564:SF5">
    <property type="entry name" value="SIGNAL RECOGNITION PARTICLE SUBUNIT SRP54"/>
    <property type="match status" value="1"/>
</dbReference>
<dbReference type="InterPro" id="IPR003593">
    <property type="entry name" value="AAA+_ATPase"/>
</dbReference>
<comment type="similarity">
    <text evidence="3 13">Belongs to the GTP-binding SRP family. SRP54 subfamily.</text>
</comment>
<dbReference type="SMART" id="SM00962">
    <property type="entry name" value="SRP54"/>
    <property type="match status" value="1"/>
</dbReference>
<dbReference type="OrthoDB" id="10250817at2759"/>
<keyword evidence="11 13" id="KW-0687">Ribonucleoprotein</keyword>
<dbReference type="InterPro" id="IPR000897">
    <property type="entry name" value="SRP54_GTPase_dom"/>
</dbReference>
<dbReference type="GO" id="GO:0005829">
    <property type="term" value="C:cytosol"/>
    <property type="evidence" value="ECO:0007669"/>
    <property type="project" value="TreeGrafter"/>
</dbReference>
<keyword evidence="8 13" id="KW-0694">RNA-binding</keyword>
<dbReference type="GO" id="GO:0005525">
    <property type="term" value="F:GTP binding"/>
    <property type="evidence" value="ECO:0007669"/>
    <property type="project" value="UniProtKB-UniRule"/>
</dbReference>
<comment type="subcellular location">
    <subcellularLocation>
        <location evidence="2 13">Cytoplasm</location>
    </subcellularLocation>
    <subcellularLocation>
        <location evidence="1">Endoplasmic reticulum</location>
    </subcellularLocation>
</comment>
<dbReference type="GeneID" id="14926154"/>
<name>L8HL75_ACACF</name>
<keyword evidence="9 13" id="KW-0342">GTP-binding</keyword>
<evidence type="ECO:0000256" key="7">
    <source>
        <dbReference type="ARBA" id="ARBA00022824"/>
    </source>
</evidence>
<keyword evidence="4 13" id="KW-0963">Cytoplasm</keyword>
<dbReference type="RefSeq" id="XP_004367866.1">
    <property type="nucleotide sequence ID" value="XM_004367809.1"/>
</dbReference>
<dbReference type="GO" id="GO:0008312">
    <property type="term" value="F:7S RNA binding"/>
    <property type="evidence" value="ECO:0007669"/>
    <property type="project" value="UniProtKB-UniRule"/>
</dbReference>
<dbReference type="Proteomes" id="UP000011083">
    <property type="component" value="Unassembled WGS sequence"/>
</dbReference>
<evidence type="ECO:0000256" key="11">
    <source>
        <dbReference type="ARBA" id="ARBA00023274"/>
    </source>
</evidence>
<dbReference type="InterPro" id="IPR013822">
    <property type="entry name" value="Signal_recog_particl_SRP54_hlx"/>
</dbReference>
<dbReference type="SUPFAM" id="SSF47446">
    <property type="entry name" value="Signal peptide-binding domain"/>
    <property type="match status" value="1"/>
</dbReference>
<comment type="catalytic activity">
    <reaction evidence="12">
        <text>GTP + H2O = GDP + phosphate + H(+)</text>
        <dbReference type="Rhea" id="RHEA:19669"/>
        <dbReference type="ChEBI" id="CHEBI:15377"/>
        <dbReference type="ChEBI" id="CHEBI:15378"/>
        <dbReference type="ChEBI" id="CHEBI:37565"/>
        <dbReference type="ChEBI" id="CHEBI:43474"/>
        <dbReference type="ChEBI" id="CHEBI:58189"/>
        <dbReference type="EC" id="3.6.5.4"/>
    </reaction>
    <physiologicalReaction direction="left-to-right" evidence="12">
        <dbReference type="Rhea" id="RHEA:19670"/>
    </physiologicalReaction>
</comment>
<dbReference type="Pfam" id="PF02881">
    <property type="entry name" value="SRP54_N"/>
    <property type="match status" value="1"/>
</dbReference>
<dbReference type="InterPro" id="IPR042101">
    <property type="entry name" value="SRP54_N_sf"/>
</dbReference>
<dbReference type="SMART" id="SM00382">
    <property type="entry name" value="AAA"/>
    <property type="match status" value="1"/>
</dbReference>
<dbReference type="VEuPathDB" id="AmoebaDB:ACA1_288320"/>
<dbReference type="GO" id="GO:0005786">
    <property type="term" value="C:signal recognition particle, endoplasmic reticulum targeting"/>
    <property type="evidence" value="ECO:0007669"/>
    <property type="project" value="UniProtKB-UniRule"/>
</dbReference>
<dbReference type="CDD" id="cd17875">
    <property type="entry name" value="SRP54_G"/>
    <property type="match status" value="1"/>
</dbReference>
<evidence type="ECO:0000256" key="8">
    <source>
        <dbReference type="ARBA" id="ARBA00022884"/>
    </source>
</evidence>
<evidence type="ECO:0000256" key="1">
    <source>
        <dbReference type="ARBA" id="ARBA00004240"/>
    </source>
</evidence>
<evidence type="ECO:0000256" key="2">
    <source>
        <dbReference type="ARBA" id="ARBA00004496"/>
    </source>
</evidence>
<evidence type="ECO:0000313" key="15">
    <source>
        <dbReference type="EMBL" id="ELR25111.1"/>
    </source>
</evidence>
<dbReference type="PANTHER" id="PTHR11564">
    <property type="entry name" value="SIGNAL RECOGNITION PARTICLE 54K PROTEIN SRP54"/>
    <property type="match status" value="1"/>
</dbReference>
<dbReference type="InterPro" id="IPR036891">
    <property type="entry name" value="Signal_recog_part_SRP54_M_sf"/>
</dbReference>
<evidence type="ECO:0000256" key="13">
    <source>
        <dbReference type="RuleBase" id="RU364034"/>
    </source>
</evidence>
<dbReference type="InterPro" id="IPR036225">
    <property type="entry name" value="SRP/SRP_N"/>
</dbReference>
<dbReference type="InterPro" id="IPR006325">
    <property type="entry name" value="SRP54_euk"/>
</dbReference>
<dbReference type="Gene3D" id="1.10.260.30">
    <property type="entry name" value="Signal recognition particle, SRP54 subunit, M-domain"/>
    <property type="match status" value="1"/>
</dbReference>
<dbReference type="Pfam" id="PF02978">
    <property type="entry name" value="SRP_SPB"/>
    <property type="match status" value="1"/>
</dbReference>
<organism evidence="15 16">
    <name type="scientific">Acanthamoeba castellanii (strain ATCC 30010 / Neff)</name>
    <dbReference type="NCBI Taxonomy" id="1257118"/>
    <lineage>
        <taxon>Eukaryota</taxon>
        <taxon>Amoebozoa</taxon>
        <taxon>Discosea</taxon>
        <taxon>Longamoebia</taxon>
        <taxon>Centramoebida</taxon>
        <taxon>Acanthamoebidae</taxon>
        <taxon>Acanthamoeba</taxon>
    </lineage>
</organism>
<dbReference type="FunFam" id="1.20.120.140:FF:000001">
    <property type="entry name" value="Signal recognition particle GTPase"/>
    <property type="match status" value="1"/>
</dbReference>
<keyword evidence="10 13" id="KW-0733">Signal recognition particle</keyword>
<dbReference type="SUPFAM" id="SSF52540">
    <property type="entry name" value="P-loop containing nucleoside triphosphate hydrolases"/>
    <property type="match status" value="1"/>
</dbReference>
<dbReference type="GO" id="GO:0030942">
    <property type="term" value="F:endoplasmic reticulum signal peptide binding"/>
    <property type="evidence" value="ECO:0007669"/>
    <property type="project" value="TreeGrafter"/>
</dbReference>
<evidence type="ECO:0000256" key="4">
    <source>
        <dbReference type="ARBA" id="ARBA00022490"/>
    </source>
</evidence>
<dbReference type="STRING" id="1257118.L8HL75"/>
<dbReference type="NCBIfam" id="TIGR01425">
    <property type="entry name" value="SRP54_euk"/>
    <property type="match status" value="1"/>
</dbReference>
<dbReference type="AlphaFoldDB" id="L8HL75"/>
<comment type="domain">
    <text evidence="13">The M domain binds the 7SL RNA in presence of SRP19 and binds the signal sequence of presecretory proteins.</text>
</comment>
<evidence type="ECO:0000313" key="16">
    <source>
        <dbReference type="Proteomes" id="UP000011083"/>
    </source>
</evidence>
<evidence type="ECO:0000256" key="3">
    <source>
        <dbReference type="ARBA" id="ARBA00005450"/>
    </source>
</evidence>
<dbReference type="GO" id="GO:0005783">
    <property type="term" value="C:endoplasmic reticulum"/>
    <property type="evidence" value="ECO:0007669"/>
    <property type="project" value="UniProtKB-SubCell"/>
</dbReference>
<dbReference type="HAMAP" id="MF_00306">
    <property type="entry name" value="SRP54"/>
    <property type="match status" value="1"/>
</dbReference>
<evidence type="ECO:0000256" key="10">
    <source>
        <dbReference type="ARBA" id="ARBA00023135"/>
    </source>
</evidence>
<dbReference type="OMA" id="GMTGQDA"/>
<keyword evidence="16" id="KW-1185">Reference proteome</keyword>
<feature type="domain" description="SRP54-type proteins GTP-binding" evidence="14">
    <location>
        <begin position="269"/>
        <end position="282"/>
    </location>
</feature>
<sequence length="496" mass="53777">MVLAELGSKITHALRNMSNSTVIDKDVVDAMLKEISNALMAADVQFNLVLKLRKNILDKVKIEDMAAGLNKRKIIQQAVFDELCALVDPGQKPYKLVKGKPNVIMFVGLQGAGKTTTVTKLAYHYKRKSWKACLVCADTFRAGAFDQLKQNATKAKIPFYGSYTETDPVKVAEEGVEKFKQEGYEIIIVDTSGRHKQEAALFEEMEQVAAAIKPDTVTFVMDGTIGQAAFDQAQAFKQKVGIGSIIMTKLDGHAKGGGALSAVAATGSPITFIGTGEHIDDFETFAVRPFVSKMLGMGDMAGLVDTIKKAVPLDGQPELYKRLSEGIFTLRDMYEQFSNILKMGPLNKVMEMLPGMGSILKEGAGRDSSQKIKSYMTIMDSMTDELDDSKVLAKNSQSRIVRIARGSGRSVKEVNELLEQFKHFEKVMKKVKGLKLGKGGELKGRNLSQMSNLIPPHVMKQMGGMGAIQNMMRSLGGGGGGLGGLGGLGNMMGLGE</sequence>
<dbReference type="Gene3D" id="3.40.50.300">
    <property type="entry name" value="P-loop containing nucleotide triphosphate hydrolases"/>
    <property type="match status" value="1"/>
</dbReference>